<sequence length="215" mass="23445">MEQIFERQRNSRSIAGRHDLFSSAARHRWTVASGSCLQPGTAMTTSCVVAFGSSAPRSICTPFVSHASQRLQEAFEARLANFLSGRHGGCFNTVIANYANLHQYGFKPCGTEVRGSSNVRGHISTYDAYSMNHPPRSASASPSFMRHTEASLNRTHKPSDGGSSGKFYFTEGGGYKSDYSSTRGSRDGRVSTSYNCYIIFASALRTLLLHAANHV</sequence>
<keyword evidence="3" id="KW-1185">Reference proteome</keyword>
<protein>
    <submittedName>
        <fullName evidence="2">Uncharacterized protein</fullName>
    </submittedName>
</protein>
<comment type="caution">
    <text evidence="2">The sequence shown here is derived from an EMBL/GenBank/DDBJ whole genome shotgun (WGS) entry which is preliminary data.</text>
</comment>
<dbReference type="AlphaFoldDB" id="A0A3S5APZ1"/>
<name>A0A3S5APZ1_9PLAT</name>
<organism evidence="2 3">
    <name type="scientific">Protopolystoma xenopodis</name>
    <dbReference type="NCBI Taxonomy" id="117903"/>
    <lineage>
        <taxon>Eukaryota</taxon>
        <taxon>Metazoa</taxon>
        <taxon>Spiralia</taxon>
        <taxon>Lophotrochozoa</taxon>
        <taxon>Platyhelminthes</taxon>
        <taxon>Monogenea</taxon>
        <taxon>Polyopisthocotylea</taxon>
        <taxon>Polystomatidea</taxon>
        <taxon>Polystomatidae</taxon>
        <taxon>Protopolystoma</taxon>
    </lineage>
</organism>
<accession>A0A3S5APZ1</accession>
<feature type="region of interest" description="Disordered" evidence="1">
    <location>
        <begin position="134"/>
        <end position="164"/>
    </location>
</feature>
<evidence type="ECO:0000313" key="2">
    <source>
        <dbReference type="EMBL" id="VEL25549.1"/>
    </source>
</evidence>
<dbReference type="Proteomes" id="UP000784294">
    <property type="component" value="Unassembled WGS sequence"/>
</dbReference>
<reference evidence="2" key="1">
    <citation type="submission" date="2018-11" db="EMBL/GenBank/DDBJ databases">
        <authorList>
            <consortium name="Pathogen Informatics"/>
        </authorList>
    </citation>
    <scope>NUCLEOTIDE SEQUENCE</scope>
</reference>
<evidence type="ECO:0000256" key="1">
    <source>
        <dbReference type="SAM" id="MobiDB-lite"/>
    </source>
</evidence>
<dbReference type="OrthoDB" id="6288422at2759"/>
<gene>
    <name evidence="2" type="ORF">PXEA_LOCUS18989</name>
</gene>
<dbReference type="EMBL" id="CAAALY010074755">
    <property type="protein sequence ID" value="VEL25549.1"/>
    <property type="molecule type" value="Genomic_DNA"/>
</dbReference>
<proteinExistence type="predicted"/>
<evidence type="ECO:0000313" key="3">
    <source>
        <dbReference type="Proteomes" id="UP000784294"/>
    </source>
</evidence>